<feature type="region of interest" description="Disordered" evidence="1">
    <location>
        <begin position="442"/>
        <end position="487"/>
    </location>
</feature>
<feature type="compositionally biased region" description="Polar residues" evidence="1">
    <location>
        <begin position="256"/>
        <end position="267"/>
    </location>
</feature>
<keyword evidence="3" id="KW-1185">Reference proteome</keyword>
<evidence type="ECO:0000313" key="3">
    <source>
        <dbReference type="Proteomes" id="UP000794436"/>
    </source>
</evidence>
<dbReference type="InterPro" id="IPR038586">
    <property type="entry name" value="Tctex-1-like_sf"/>
</dbReference>
<feature type="compositionally biased region" description="Polar residues" evidence="1">
    <location>
        <begin position="355"/>
        <end position="366"/>
    </location>
</feature>
<feature type="region of interest" description="Disordered" evidence="1">
    <location>
        <begin position="330"/>
        <end position="419"/>
    </location>
</feature>
<feature type="region of interest" description="Disordered" evidence="1">
    <location>
        <begin position="249"/>
        <end position="315"/>
    </location>
</feature>
<comment type="caution">
    <text evidence="2">The sequence shown here is derived from an EMBL/GenBank/DDBJ whole genome shotgun (WGS) entry which is preliminary data.</text>
</comment>
<dbReference type="Proteomes" id="UP000794436">
    <property type="component" value="Unassembled WGS sequence"/>
</dbReference>
<dbReference type="InterPro" id="IPR005334">
    <property type="entry name" value="Tctex-1-like"/>
</dbReference>
<sequence length="536" mass="58839">MADDLQSSEELAFVAEEVDRIILAAIESSLKDEVYDELQVAQWIDTICETIMKGLSELRKPLKYVVSCLIMQKNGAGLHSSISCHWDTVTDGAHVVKWPSDKHKDHNRSMMHPFDARRSGKQAFPSFDAAMAMSKHEDDENEELHADNPLDWSIDTIAELRPTAMTPSTEQKQGGHALQTPSPASFFEDEAHFRVLQTPAHVRVTETMTPLRWQALHRRCAETIEYCDARVRERQEKLQRLVIPASKLKHKLSRQRAPSRSPLTPRTSGGGAWDLSPIPLATQEKKRQRLAPKTPHKTKPSPAPMPLMTPSPGSFLSSIAEHADVLTPSFASLTFSPSPIKDPDDEEKEERENDANTLNASSLTFTPSPNKPTSSSSPPSGDSLGSISLLRDGSDASPASTASPPTTTSTCSVVVSTPGKELSIPQRQATFLAAMEEEARAFDATRQQKQETSVVSDAETASSSTSSSVVLKKLSMTPPRRSPPATTIASMYKEAKELGLSEPSAQWEYVQLLRRKANAPRTSLESPSGTRTPTTR</sequence>
<gene>
    <name evidence="2" type="ORF">Poli38472_013299</name>
</gene>
<feature type="compositionally biased region" description="Low complexity" evidence="1">
    <location>
        <begin position="453"/>
        <end position="475"/>
    </location>
</feature>
<evidence type="ECO:0000256" key="1">
    <source>
        <dbReference type="SAM" id="MobiDB-lite"/>
    </source>
</evidence>
<name>A0A8K1FE11_PYTOL</name>
<organism evidence="2 3">
    <name type="scientific">Pythium oligandrum</name>
    <name type="common">Mycoparasitic fungus</name>
    <dbReference type="NCBI Taxonomy" id="41045"/>
    <lineage>
        <taxon>Eukaryota</taxon>
        <taxon>Sar</taxon>
        <taxon>Stramenopiles</taxon>
        <taxon>Oomycota</taxon>
        <taxon>Peronosporomycetes</taxon>
        <taxon>Pythiales</taxon>
        <taxon>Pythiaceae</taxon>
        <taxon>Pythium</taxon>
    </lineage>
</organism>
<reference evidence="2" key="1">
    <citation type="submission" date="2019-03" db="EMBL/GenBank/DDBJ databases">
        <title>Long read genome sequence of the mycoparasitic Pythium oligandrum ATCC 38472 isolated from sugarbeet rhizosphere.</title>
        <authorList>
            <person name="Gaulin E."/>
        </authorList>
    </citation>
    <scope>NUCLEOTIDE SEQUENCE</scope>
    <source>
        <strain evidence="2">ATCC 38472_TT</strain>
    </source>
</reference>
<evidence type="ECO:0000313" key="2">
    <source>
        <dbReference type="EMBL" id="TMW55408.1"/>
    </source>
</evidence>
<dbReference type="Pfam" id="PF03645">
    <property type="entry name" value="Tctex-1"/>
    <property type="match status" value="1"/>
</dbReference>
<dbReference type="Gene3D" id="3.30.1140.40">
    <property type="entry name" value="Tctex-1"/>
    <property type="match status" value="1"/>
</dbReference>
<dbReference type="GO" id="GO:0045505">
    <property type="term" value="F:dynein intermediate chain binding"/>
    <property type="evidence" value="ECO:0007669"/>
    <property type="project" value="TreeGrafter"/>
</dbReference>
<protein>
    <submittedName>
        <fullName evidence="2">Uncharacterized protein</fullName>
    </submittedName>
</protein>
<dbReference type="CDD" id="cd21455">
    <property type="entry name" value="DLC-like_DYNLT1_DYNLT3"/>
    <property type="match status" value="1"/>
</dbReference>
<feature type="compositionally biased region" description="Basic residues" evidence="1">
    <location>
        <begin position="286"/>
        <end position="299"/>
    </location>
</feature>
<dbReference type="AlphaFoldDB" id="A0A8K1FE11"/>
<feature type="compositionally biased region" description="Polar residues" evidence="1">
    <location>
        <begin position="520"/>
        <end position="536"/>
    </location>
</feature>
<dbReference type="GO" id="GO:0005868">
    <property type="term" value="C:cytoplasmic dynein complex"/>
    <property type="evidence" value="ECO:0007669"/>
    <property type="project" value="TreeGrafter"/>
</dbReference>
<accession>A0A8K1FE11</accession>
<dbReference type="PANTHER" id="PTHR21255">
    <property type="entry name" value="T-COMPLEX-ASSOCIATED-TESTIS-EXPRESSED 1/ DYNEIN LIGHT CHAIN"/>
    <property type="match status" value="1"/>
</dbReference>
<feature type="compositionally biased region" description="Low complexity" evidence="1">
    <location>
        <begin position="367"/>
        <end position="418"/>
    </location>
</feature>
<dbReference type="EMBL" id="SPLM01000148">
    <property type="protein sequence ID" value="TMW55408.1"/>
    <property type="molecule type" value="Genomic_DNA"/>
</dbReference>
<dbReference type="GO" id="GO:0005737">
    <property type="term" value="C:cytoplasm"/>
    <property type="evidence" value="ECO:0007669"/>
    <property type="project" value="TreeGrafter"/>
</dbReference>
<proteinExistence type="predicted"/>
<feature type="region of interest" description="Disordered" evidence="1">
    <location>
        <begin position="516"/>
        <end position="536"/>
    </location>
</feature>
<dbReference type="OrthoDB" id="10059120at2759"/>
<dbReference type="GO" id="GO:0007018">
    <property type="term" value="P:microtubule-based movement"/>
    <property type="evidence" value="ECO:0007669"/>
    <property type="project" value="TreeGrafter"/>
</dbReference>
<dbReference type="PANTHER" id="PTHR21255:SF4">
    <property type="entry name" value="DYNEIN LIGHT CHAIN TCTEX-TYPE"/>
    <property type="match status" value="1"/>
</dbReference>